<dbReference type="EMBL" id="LQZT01000034">
    <property type="protein sequence ID" value="OCW56730.1"/>
    <property type="molecule type" value="Genomic_DNA"/>
</dbReference>
<proteinExistence type="predicted"/>
<dbReference type="OrthoDB" id="7192139at2"/>
<dbReference type="RefSeq" id="WP_066181463.1">
    <property type="nucleotide sequence ID" value="NZ_LQZT01000034.1"/>
</dbReference>
<dbReference type="AlphaFoldDB" id="A0A1C1YTR0"/>
<gene>
    <name evidence="1" type="ORF">AWJ14_17540</name>
</gene>
<organism evidence="1 2">
    <name type="scientific">Hoeflea olei</name>
    <dbReference type="NCBI Taxonomy" id="1480615"/>
    <lineage>
        <taxon>Bacteria</taxon>
        <taxon>Pseudomonadati</taxon>
        <taxon>Pseudomonadota</taxon>
        <taxon>Alphaproteobacteria</taxon>
        <taxon>Hyphomicrobiales</taxon>
        <taxon>Rhizobiaceae</taxon>
        <taxon>Hoeflea</taxon>
    </lineage>
</organism>
<dbReference type="STRING" id="1480615.AWJ14_17540"/>
<accession>A0A1C1YTR0</accession>
<evidence type="ECO:0008006" key="3">
    <source>
        <dbReference type="Google" id="ProtNLM"/>
    </source>
</evidence>
<protein>
    <recommendedName>
        <fullName evidence="3">FCP1 homology domain-containing protein</fullName>
    </recommendedName>
</protein>
<reference evidence="1 2" key="1">
    <citation type="submission" date="2015-12" db="EMBL/GenBank/DDBJ databases">
        <authorList>
            <person name="Shamseldin A."/>
            <person name="Moawad H."/>
            <person name="Abd El-Rahim W.M."/>
            <person name="Sadowsky M.J."/>
        </authorList>
    </citation>
    <scope>NUCLEOTIDE SEQUENCE [LARGE SCALE GENOMIC DNA]</scope>
    <source>
        <strain evidence="1 2">JC234</strain>
    </source>
</reference>
<comment type="caution">
    <text evidence="1">The sequence shown here is derived from an EMBL/GenBank/DDBJ whole genome shotgun (WGS) entry which is preliminary data.</text>
</comment>
<name>A0A1C1YTR0_9HYPH</name>
<evidence type="ECO:0000313" key="2">
    <source>
        <dbReference type="Proteomes" id="UP000094795"/>
    </source>
</evidence>
<evidence type="ECO:0000313" key="1">
    <source>
        <dbReference type="EMBL" id="OCW56730.1"/>
    </source>
</evidence>
<sequence length="218" mass="24151">MKLIPDAEHDELVLTDRPLIVCDIDEVVLEFITPFQAFLVANGHELRATSFRLNGNVFSLADGSETPNAEVARLEEAFFAAQDAWQTPVPRAAESLERLARDADIVFLTAMPPRHRALRRGLLSKYGFDYPMIATEAAKGPAVSALHGERPQRLVFIDDIFINLNSVRSHVPQALLLNLIANDTFRALAPNPGDDVVLPSDWPHAEEVIRAHFAQAPD</sequence>
<dbReference type="Proteomes" id="UP000094795">
    <property type="component" value="Unassembled WGS sequence"/>
</dbReference>
<keyword evidence="2" id="KW-1185">Reference proteome</keyword>